<comment type="caution">
    <text evidence="2">The sequence shown here is derived from an EMBL/GenBank/DDBJ whole genome shotgun (WGS) entry which is preliminary data.</text>
</comment>
<dbReference type="AlphaFoldDB" id="A0A5M9MJ19"/>
<gene>
    <name evidence="2" type="ORF">ATNIH1004_005681</name>
</gene>
<accession>A0A5M9MJ19</accession>
<dbReference type="EMBL" id="QUQM01000004">
    <property type="protein sequence ID" value="KAA8646998.1"/>
    <property type="molecule type" value="Genomic_DNA"/>
</dbReference>
<evidence type="ECO:0000313" key="2">
    <source>
        <dbReference type="EMBL" id="KAA8646998.1"/>
    </source>
</evidence>
<name>A0A5M9MJ19_9EURO</name>
<evidence type="ECO:0000313" key="3">
    <source>
        <dbReference type="Proteomes" id="UP000324241"/>
    </source>
</evidence>
<organism evidence="2 3">
    <name type="scientific">Aspergillus tanneri</name>
    <dbReference type="NCBI Taxonomy" id="1220188"/>
    <lineage>
        <taxon>Eukaryota</taxon>
        <taxon>Fungi</taxon>
        <taxon>Dikarya</taxon>
        <taxon>Ascomycota</taxon>
        <taxon>Pezizomycotina</taxon>
        <taxon>Eurotiomycetes</taxon>
        <taxon>Eurotiomycetidae</taxon>
        <taxon>Eurotiales</taxon>
        <taxon>Aspergillaceae</taxon>
        <taxon>Aspergillus</taxon>
        <taxon>Aspergillus subgen. Circumdati</taxon>
    </lineage>
</organism>
<feature type="region of interest" description="Disordered" evidence="1">
    <location>
        <begin position="78"/>
        <end position="135"/>
    </location>
</feature>
<evidence type="ECO:0000256" key="1">
    <source>
        <dbReference type="SAM" id="MobiDB-lite"/>
    </source>
</evidence>
<feature type="compositionally biased region" description="Basic and acidic residues" evidence="1">
    <location>
        <begin position="165"/>
        <end position="180"/>
    </location>
</feature>
<dbReference type="RefSeq" id="XP_033426359.1">
    <property type="nucleotide sequence ID" value="XM_033570327.1"/>
</dbReference>
<sequence length="267" mass="30114">MCTLSLSTIFFSCVHRKSKSKSTEDIETPPPVPDKEPDLYHPGSAYILGDVSRQTERDRTGARKLVKKSSIRLVERDSDSTLISESYSPGIRNIPTDTDTDTKGEKYDPDPEIHDQNQHENIPIAISTPTSLPEIKSRTIEDIPEEDEKDPQEKDLTVLPRTDLDLHPHHASHSDGDLQEHTQTQITNPSHRTSLIEMVYFTTSQRLKHLSLRVPNLPSESLRIRPSVLSMPEASNSNSDLTDANRKINPNRRMGILLGNGNKYIFC</sequence>
<feature type="compositionally biased region" description="Basic and acidic residues" evidence="1">
    <location>
        <begin position="100"/>
        <end position="118"/>
    </location>
</feature>
<proteinExistence type="predicted"/>
<protein>
    <submittedName>
        <fullName evidence="2">Uncharacterized protein</fullName>
    </submittedName>
</protein>
<reference evidence="2 3" key="1">
    <citation type="submission" date="2019-08" db="EMBL/GenBank/DDBJ databases">
        <title>The genome sequence of a newly discovered highly antifungal drug resistant Aspergillus species, Aspergillus tanneri NIH 1004.</title>
        <authorList>
            <person name="Mounaud S."/>
            <person name="Singh I."/>
            <person name="Joardar V."/>
            <person name="Pakala S."/>
            <person name="Pakala S."/>
            <person name="Venepally P."/>
            <person name="Chung J.K."/>
            <person name="Losada L."/>
            <person name="Nierman W.C."/>
        </authorList>
    </citation>
    <scope>NUCLEOTIDE SEQUENCE [LARGE SCALE GENOMIC DNA]</scope>
    <source>
        <strain evidence="2 3">NIH1004</strain>
    </source>
</reference>
<dbReference type="GeneID" id="54328383"/>
<feature type="region of interest" description="Disordered" evidence="1">
    <location>
        <begin position="165"/>
        <end position="188"/>
    </location>
</feature>
<dbReference type="Proteomes" id="UP000324241">
    <property type="component" value="Unassembled WGS sequence"/>
</dbReference>
<feature type="region of interest" description="Disordered" evidence="1">
    <location>
        <begin position="17"/>
        <end position="43"/>
    </location>
</feature>